<evidence type="ECO:0000259" key="18">
    <source>
        <dbReference type="PROSITE" id="PS50999"/>
    </source>
</evidence>
<dbReference type="GO" id="GO:0005886">
    <property type="term" value="C:plasma membrane"/>
    <property type="evidence" value="ECO:0007669"/>
    <property type="project" value="UniProtKB-SubCell"/>
</dbReference>
<feature type="domain" description="Cytochrome oxidase subunit II copper A binding" evidence="17">
    <location>
        <begin position="241"/>
        <end position="373"/>
    </location>
</feature>
<evidence type="ECO:0000259" key="17">
    <source>
        <dbReference type="PROSITE" id="PS50857"/>
    </source>
</evidence>
<evidence type="ECO:0000313" key="20">
    <source>
        <dbReference type="Proteomes" id="UP000536835"/>
    </source>
</evidence>
<keyword evidence="9 15" id="KW-1133">Transmembrane helix</keyword>
<keyword evidence="16" id="KW-0732">Signal</keyword>
<dbReference type="Pfam" id="PF00116">
    <property type="entry name" value="COX2"/>
    <property type="match status" value="1"/>
</dbReference>
<dbReference type="GO" id="GO:0004129">
    <property type="term" value="F:cytochrome-c oxidase activity"/>
    <property type="evidence" value="ECO:0007669"/>
    <property type="project" value="UniProtKB-EC"/>
</dbReference>
<dbReference type="InterPro" id="IPR011759">
    <property type="entry name" value="Cyt_c_oxidase_su2_TM_dom"/>
</dbReference>
<evidence type="ECO:0000256" key="10">
    <source>
        <dbReference type="ARBA" id="ARBA00023008"/>
    </source>
</evidence>
<comment type="cofactor">
    <cofactor evidence="14">
        <name>Cu cation</name>
        <dbReference type="ChEBI" id="CHEBI:23378"/>
    </cofactor>
    <text evidence="14">Binds a copper A center.</text>
</comment>
<dbReference type="SUPFAM" id="SSF49503">
    <property type="entry name" value="Cupredoxins"/>
    <property type="match status" value="1"/>
</dbReference>
<name>A0A7Y3RN12_9PROT</name>
<feature type="signal peptide" evidence="16">
    <location>
        <begin position="1"/>
        <end position="25"/>
    </location>
</feature>
<feature type="transmembrane region" description="Helical" evidence="15">
    <location>
        <begin position="65"/>
        <end position="86"/>
    </location>
</feature>
<evidence type="ECO:0000313" key="19">
    <source>
        <dbReference type="EMBL" id="NNU17005.1"/>
    </source>
</evidence>
<dbReference type="InterPro" id="IPR036257">
    <property type="entry name" value="Cyt_c_oxidase_su2_TM_sf"/>
</dbReference>
<dbReference type="Pfam" id="PF02790">
    <property type="entry name" value="COX2_TM"/>
    <property type="match status" value="1"/>
</dbReference>
<evidence type="ECO:0000256" key="15">
    <source>
        <dbReference type="SAM" id="Phobius"/>
    </source>
</evidence>
<dbReference type="InterPro" id="IPR034210">
    <property type="entry name" value="CcO_II_C"/>
</dbReference>
<comment type="function">
    <text evidence="14">Subunits I and II form the functional core of the enzyme complex. Electrons originating in cytochrome c are transferred via heme a and Cu(A) to the binuclear center formed by heme a3 and Cu(B).</text>
</comment>
<dbReference type="SUPFAM" id="SSF81464">
    <property type="entry name" value="Cytochrome c oxidase subunit II-like, transmembrane region"/>
    <property type="match status" value="1"/>
</dbReference>
<dbReference type="EC" id="7.1.1.9" evidence="14"/>
<evidence type="ECO:0000256" key="5">
    <source>
        <dbReference type="ARBA" id="ARBA00022692"/>
    </source>
</evidence>
<dbReference type="PROSITE" id="PS00078">
    <property type="entry name" value="COX2"/>
    <property type="match status" value="1"/>
</dbReference>
<feature type="domain" description="Cytochrome oxidase subunit II transmembrane region profile" evidence="18">
    <location>
        <begin position="39"/>
        <end position="135"/>
    </location>
</feature>
<dbReference type="InterPro" id="IPR008972">
    <property type="entry name" value="Cupredoxin"/>
</dbReference>
<evidence type="ECO:0000256" key="16">
    <source>
        <dbReference type="SAM" id="SignalP"/>
    </source>
</evidence>
<evidence type="ECO:0000256" key="9">
    <source>
        <dbReference type="ARBA" id="ARBA00022989"/>
    </source>
</evidence>
<comment type="caution">
    <text evidence="19">The sequence shown here is derived from an EMBL/GenBank/DDBJ whole genome shotgun (WGS) entry which is preliminary data.</text>
</comment>
<dbReference type="AlphaFoldDB" id="A0A7Y3RN12"/>
<reference evidence="19 20" key="1">
    <citation type="submission" date="2020-05" db="EMBL/GenBank/DDBJ databases">
        <title>Parvularcula mediterraneae sp. nov., isolated from polypropylene straw from shallow seawater of the seashore of Laganas in Zakynthos island, Greece.</title>
        <authorList>
            <person name="Szabo I."/>
            <person name="Al-Omari J."/>
            <person name="Rado J."/>
            <person name="Szerdahelyi G.S."/>
        </authorList>
    </citation>
    <scope>NUCLEOTIDE SEQUENCE [LARGE SCALE GENOMIC DNA]</scope>
    <source>
        <strain evidence="19 20">ZS-1/3</strain>
    </source>
</reference>
<evidence type="ECO:0000256" key="12">
    <source>
        <dbReference type="ARBA" id="ARBA00047816"/>
    </source>
</evidence>
<evidence type="ECO:0000256" key="14">
    <source>
        <dbReference type="RuleBase" id="RU004024"/>
    </source>
</evidence>
<dbReference type="PANTHER" id="PTHR22888:SF9">
    <property type="entry name" value="CYTOCHROME C OXIDASE SUBUNIT 2"/>
    <property type="match status" value="1"/>
</dbReference>
<dbReference type="InterPro" id="IPR001505">
    <property type="entry name" value="Copper_CuA"/>
</dbReference>
<keyword evidence="11 15" id="KW-0472">Membrane</keyword>
<keyword evidence="8 13" id="KW-0249">Electron transport</keyword>
<comment type="subcellular location">
    <subcellularLocation>
        <location evidence="13">Cell membrane</location>
        <topology evidence="13">Multi-pass membrane protein</topology>
    </subcellularLocation>
    <subcellularLocation>
        <location evidence="1">Membrane</location>
        <topology evidence="1">Multi-pass membrane protein</topology>
    </subcellularLocation>
</comment>
<evidence type="ECO:0000256" key="11">
    <source>
        <dbReference type="ARBA" id="ARBA00023136"/>
    </source>
</evidence>
<dbReference type="PROSITE" id="PS50857">
    <property type="entry name" value="COX2_CUA"/>
    <property type="match status" value="1"/>
</dbReference>
<evidence type="ECO:0000256" key="2">
    <source>
        <dbReference type="ARBA" id="ARBA00007866"/>
    </source>
</evidence>
<comment type="similarity">
    <text evidence="2 13">Belongs to the cytochrome c oxidase subunit 2 family.</text>
</comment>
<evidence type="ECO:0000256" key="13">
    <source>
        <dbReference type="RuleBase" id="RU000456"/>
    </source>
</evidence>
<evidence type="ECO:0000256" key="3">
    <source>
        <dbReference type="ARBA" id="ARBA00022448"/>
    </source>
</evidence>
<protein>
    <recommendedName>
        <fullName evidence="14">Cytochrome c oxidase subunit 2</fullName>
        <ecNumber evidence="14">7.1.1.9</ecNumber>
    </recommendedName>
</protein>
<accession>A0A7Y3RN12</accession>
<evidence type="ECO:0000256" key="1">
    <source>
        <dbReference type="ARBA" id="ARBA00004141"/>
    </source>
</evidence>
<keyword evidence="20" id="KW-1185">Reference proteome</keyword>
<dbReference type="CDD" id="cd13912">
    <property type="entry name" value="CcO_II_C"/>
    <property type="match status" value="1"/>
</dbReference>
<keyword evidence="3 13" id="KW-0813">Transport</keyword>
<dbReference type="PANTHER" id="PTHR22888">
    <property type="entry name" value="CYTOCHROME C OXIDASE, SUBUNIT II"/>
    <property type="match status" value="1"/>
</dbReference>
<keyword evidence="5 13" id="KW-0812">Transmembrane</keyword>
<dbReference type="PROSITE" id="PS50999">
    <property type="entry name" value="COX2_TM"/>
    <property type="match status" value="1"/>
</dbReference>
<proteinExistence type="inferred from homology"/>
<comment type="catalytic activity">
    <reaction evidence="12 14">
        <text>4 Fe(II)-[cytochrome c] + O2 + 8 H(+)(in) = 4 Fe(III)-[cytochrome c] + 2 H2O + 4 H(+)(out)</text>
        <dbReference type="Rhea" id="RHEA:11436"/>
        <dbReference type="Rhea" id="RHEA-COMP:10350"/>
        <dbReference type="Rhea" id="RHEA-COMP:14399"/>
        <dbReference type="ChEBI" id="CHEBI:15377"/>
        <dbReference type="ChEBI" id="CHEBI:15378"/>
        <dbReference type="ChEBI" id="CHEBI:15379"/>
        <dbReference type="ChEBI" id="CHEBI:29033"/>
        <dbReference type="ChEBI" id="CHEBI:29034"/>
        <dbReference type="EC" id="7.1.1.9"/>
    </reaction>
</comment>
<keyword evidence="6 14" id="KW-0479">Metal-binding</keyword>
<keyword evidence="10 14" id="KW-0186">Copper</keyword>
<dbReference type="GO" id="GO:0005507">
    <property type="term" value="F:copper ion binding"/>
    <property type="evidence" value="ECO:0007669"/>
    <property type="project" value="InterPro"/>
</dbReference>
<dbReference type="EMBL" id="JABFCX010000003">
    <property type="protein sequence ID" value="NNU17005.1"/>
    <property type="molecule type" value="Genomic_DNA"/>
</dbReference>
<keyword evidence="4 13" id="KW-0679">Respiratory chain</keyword>
<dbReference type="InterPro" id="IPR002429">
    <property type="entry name" value="CcO_II-like_C"/>
</dbReference>
<feature type="transmembrane region" description="Helical" evidence="15">
    <location>
        <begin position="107"/>
        <end position="125"/>
    </location>
</feature>
<keyword evidence="7" id="KW-1278">Translocase</keyword>
<sequence length="403" mass="44210">MTRLLVAAFTAAILFAISAAEPSFAQDAAAAVQETTVDRPDPKGIGLRPAATPVAEEIHVFYDAILVPMKIGISVFVLGLLVWVCIRYSKRANPNPKKFSHNTLVEVLWTAIPVFILLIIAVPSFELLSVEDIMPDGQVHEYDATPGQTQYAFPNDFAKSRMVTKARHIEVAAVADNGDRRLLQFDEDYDVANLGDETVVVQLAEALPASERLVITAGRSRVGAKPVLGLFGADRSKIVPAPTLTIKATGFQWGWRYSYPEFGDFEFDALIAAEADVGRELYRLAATNDIVVPEGETVRIITTATDVIHSWTIPAFGVKIDAIPGRLNETWFATDQVNTFYGQCSEICGKDHAFMPISLRVVPRDEFEAWVDEQRELNGMEPVFAGQELAAADSGEERQAALQ</sequence>
<evidence type="ECO:0000256" key="4">
    <source>
        <dbReference type="ARBA" id="ARBA00022660"/>
    </source>
</evidence>
<dbReference type="InterPro" id="IPR045187">
    <property type="entry name" value="CcO_II"/>
</dbReference>
<evidence type="ECO:0000256" key="6">
    <source>
        <dbReference type="ARBA" id="ARBA00022723"/>
    </source>
</evidence>
<gene>
    <name evidence="19" type="ORF">HK107_11805</name>
</gene>
<dbReference type="Gene3D" id="2.60.40.420">
    <property type="entry name" value="Cupredoxins - blue copper proteins"/>
    <property type="match status" value="1"/>
</dbReference>
<feature type="chain" id="PRO_5031420313" description="Cytochrome c oxidase subunit 2" evidence="16">
    <location>
        <begin position="26"/>
        <end position="403"/>
    </location>
</feature>
<evidence type="ECO:0000256" key="8">
    <source>
        <dbReference type="ARBA" id="ARBA00022982"/>
    </source>
</evidence>
<dbReference type="GO" id="GO:0042773">
    <property type="term" value="P:ATP synthesis coupled electron transport"/>
    <property type="evidence" value="ECO:0007669"/>
    <property type="project" value="TreeGrafter"/>
</dbReference>
<evidence type="ECO:0000256" key="7">
    <source>
        <dbReference type="ARBA" id="ARBA00022967"/>
    </source>
</evidence>
<dbReference type="RefSeq" id="WP_173200013.1">
    <property type="nucleotide sequence ID" value="NZ_JABFCX010000003.1"/>
</dbReference>
<dbReference type="Gene3D" id="1.10.287.90">
    <property type="match status" value="1"/>
</dbReference>
<dbReference type="Proteomes" id="UP000536835">
    <property type="component" value="Unassembled WGS sequence"/>
</dbReference>
<organism evidence="19 20">
    <name type="scientific">Parvularcula mediterranea</name>
    <dbReference type="NCBI Taxonomy" id="2732508"/>
    <lineage>
        <taxon>Bacteria</taxon>
        <taxon>Pseudomonadati</taxon>
        <taxon>Pseudomonadota</taxon>
        <taxon>Alphaproteobacteria</taxon>
        <taxon>Parvularculales</taxon>
        <taxon>Parvularculaceae</taxon>
        <taxon>Parvularcula</taxon>
    </lineage>
</organism>